<dbReference type="InterPro" id="IPR015424">
    <property type="entry name" value="PyrdxlP-dep_Trfase"/>
</dbReference>
<dbReference type="GO" id="GO:0019752">
    <property type="term" value="P:carboxylic acid metabolic process"/>
    <property type="evidence" value="ECO:0007669"/>
    <property type="project" value="InterPro"/>
</dbReference>
<dbReference type="GO" id="GO:0008117">
    <property type="term" value="F:sphinganine-1-phosphate aldolase activity"/>
    <property type="evidence" value="ECO:0007669"/>
    <property type="project" value="UniProtKB-EC"/>
</dbReference>
<sequence>MSYLATPSRKSRVRTLTSKLAHSVLIYILYRHVVLAMYRHMRARGVGGSLHEVYDYGRQLVVGLLLRLPSSKLKISTELGQARRGVEDKLVPHVLPAGSEYHNALPKEGKTPEWLKEEMHRLLSMEKGDVKEGRVSGAVYHGGADLNKVIMDATSSFVVSNPLHPDVFPGVRKMEAEIVKMCLTLFGNPNGAGTTTSGGTESILMSVKTHRDWARKTKGITNPEIVVPASAHAAFWKAADYFKIKIHVIPVNEKSRKADVARMRRAINPNTIMLVGSAPNFPDGAVDPIFDLGQLAKKYKIGLHVDCCLGSFLMPFLKRQDRNLPNFDFSVDGVTAISCDIHKYGFCPKGSSVIMYRDRELRKYQYYIQPDWSGGVYASPSMAGSRPGSIIAGAYAVMMHMGEDGYARTCEQIVGAARKLKKAIQQDFQDDLYILGDPLVSVIAFSSNTLNIYVVGDLMSKRGWHLNALANPSALHLAVTLLSVSAIDKLLQDLREVIDEVKSNPPDKDGDLVALYGLGQTSVGKPVVPLLAEMFIDTLYMTR</sequence>
<evidence type="ECO:0000256" key="5">
    <source>
        <dbReference type="ARBA" id="ARBA00022692"/>
    </source>
</evidence>
<evidence type="ECO:0000256" key="10">
    <source>
        <dbReference type="ARBA" id="ARBA00023098"/>
    </source>
</evidence>
<evidence type="ECO:0000256" key="11">
    <source>
        <dbReference type="ARBA" id="ARBA00023136"/>
    </source>
</evidence>
<evidence type="ECO:0000256" key="1">
    <source>
        <dbReference type="ARBA" id="ARBA00001933"/>
    </source>
</evidence>
<dbReference type="Gene3D" id="6.10.140.2150">
    <property type="match status" value="1"/>
</dbReference>
<evidence type="ECO:0000256" key="9">
    <source>
        <dbReference type="ARBA" id="ARBA00022989"/>
    </source>
</evidence>
<evidence type="ECO:0000256" key="8">
    <source>
        <dbReference type="ARBA" id="ARBA00022919"/>
    </source>
</evidence>
<keyword evidence="11" id="KW-0472">Membrane</keyword>
<evidence type="ECO:0000256" key="13">
    <source>
        <dbReference type="ARBA" id="ARBA00038302"/>
    </source>
</evidence>
<dbReference type="Proteomes" id="UP000812966">
    <property type="component" value="Unassembled WGS sequence"/>
</dbReference>
<keyword evidence="19" id="KW-1185">Reference proteome</keyword>
<dbReference type="Gene3D" id="3.40.640.10">
    <property type="entry name" value="Type I PLP-dependent aspartate aminotransferase-like (Major domain)"/>
    <property type="match status" value="1"/>
</dbReference>
<reference evidence="18" key="1">
    <citation type="submission" date="2020-04" db="EMBL/GenBank/DDBJ databases">
        <title>Analysis of mating type loci in Filobasidium floriforme.</title>
        <authorList>
            <person name="Nowrousian M."/>
        </authorList>
    </citation>
    <scope>NUCLEOTIDE SEQUENCE</scope>
    <source>
        <strain evidence="18">CBS 6242</strain>
    </source>
</reference>
<gene>
    <name evidence="18" type="ORF">FFLO_00410</name>
</gene>
<dbReference type="PANTHER" id="PTHR42735:SF6">
    <property type="entry name" value="SPHINGOSINE-1-PHOSPHATE LYASE 1"/>
    <property type="match status" value="1"/>
</dbReference>
<evidence type="ECO:0000256" key="4">
    <source>
        <dbReference type="ARBA" id="ARBA00004991"/>
    </source>
</evidence>
<keyword evidence="8" id="KW-0746">Sphingolipid metabolism</keyword>
<name>A0A8K0JT43_9TREE</name>
<dbReference type="InterPro" id="IPR002129">
    <property type="entry name" value="PyrdxlP-dep_de-COase"/>
</dbReference>
<evidence type="ECO:0000313" key="18">
    <source>
        <dbReference type="EMBL" id="KAG7575246.1"/>
    </source>
</evidence>
<dbReference type="Pfam" id="PF00282">
    <property type="entry name" value="Pyridoxal_deC"/>
    <property type="match status" value="1"/>
</dbReference>
<dbReference type="InterPro" id="IPR015422">
    <property type="entry name" value="PyrdxlP-dep_Trfase_small"/>
</dbReference>
<keyword evidence="12 17" id="KW-0456">Lyase</keyword>
<organism evidence="18 19">
    <name type="scientific">Filobasidium floriforme</name>
    <dbReference type="NCBI Taxonomy" id="5210"/>
    <lineage>
        <taxon>Eukaryota</taxon>
        <taxon>Fungi</taxon>
        <taxon>Dikarya</taxon>
        <taxon>Basidiomycota</taxon>
        <taxon>Agaricomycotina</taxon>
        <taxon>Tremellomycetes</taxon>
        <taxon>Filobasidiales</taxon>
        <taxon>Filobasidiaceae</taxon>
        <taxon>Filobasidium</taxon>
    </lineage>
</organism>
<dbReference type="AlphaFoldDB" id="A0A8K0JT43"/>
<comment type="subcellular location">
    <subcellularLocation>
        <location evidence="2">Endoplasmic reticulum membrane</location>
        <topology evidence="2">Single-pass membrane protein</topology>
    </subcellularLocation>
</comment>
<dbReference type="GO" id="GO:0030149">
    <property type="term" value="P:sphingolipid catabolic process"/>
    <property type="evidence" value="ECO:0007669"/>
    <property type="project" value="TreeGrafter"/>
</dbReference>
<dbReference type="EC" id="4.1.2.27" evidence="14"/>
<evidence type="ECO:0000256" key="12">
    <source>
        <dbReference type="ARBA" id="ARBA00023239"/>
    </source>
</evidence>
<comment type="similarity">
    <text evidence="13">Belongs to the group II decarboxylase family. Sphingosine-1-phosphate lyase subfamily.</text>
</comment>
<comment type="cofactor">
    <cofactor evidence="1 16 17">
        <name>pyridoxal 5'-phosphate</name>
        <dbReference type="ChEBI" id="CHEBI:597326"/>
    </cofactor>
</comment>
<evidence type="ECO:0000256" key="7">
    <source>
        <dbReference type="ARBA" id="ARBA00022898"/>
    </source>
</evidence>
<dbReference type="InterPro" id="IPR050477">
    <property type="entry name" value="GrpII_AminoAcid_Decarb"/>
</dbReference>
<accession>A0A8K0JT43</accession>
<evidence type="ECO:0000256" key="17">
    <source>
        <dbReference type="RuleBase" id="RU000382"/>
    </source>
</evidence>
<dbReference type="EMBL" id="JABELV010000005">
    <property type="protein sequence ID" value="KAG7575246.1"/>
    <property type="molecule type" value="Genomic_DNA"/>
</dbReference>
<keyword evidence="7 16" id="KW-0663">Pyridoxal phosphate</keyword>
<evidence type="ECO:0000313" key="19">
    <source>
        <dbReference type="Proteomes" id="UP000812966"/>
    </source>
</evidence>
<comment type="pathway">
    <text evidence="3">Lipid metabolism; sphingolipid metabolism.</text>
</comment>
<dbReference type="Gene3D" id="3.90.1150.10">
    <property type="entry name" value="Aspartate Aminotransferase, domain 1"/>
    <property type="match status" value="1"/>
</dbReference>
<protein>
    <recommendedName>
        <fullName evidence="14">sphinganine-1-phosphate aldolase</fullName>
        <ecNumber evidence="14">4.1.2.27</ecNumber>
    </recommendedName>
    <alternativeName>
        <fullName evidence="15">Sphingosine-1-phosphate aldolase</fullName>
    </alternativeName>
</protein>
<keyword evidence="9" id="KW-1133">Transmembrane helix</keyword>
<evidence type="ECO:0000256" key="15">
    <source>
        <dbReference type="ARBA" id="ARBA00042568"/>
    </source>
</evidence>
<comment type="pathway">
    <text evidence="4">Sphingolipid metabolism.</text>
</comment>
<dbReference type="SUPFAM" id="SSF53383">
    <property type="entry name" value="PLP-dependent transferases"/>
    <property type="match status" value="1"/>
</dbReference>
<dbReference type="GO" id="GO:0030170">
    <property type="term" value="F:pyridoxal phosphate binding"/>
    <property type="evidence" value="ECO:0007669"/>
    <property type="project" value="InterPro"/>
</dbReference>
<keyword evidence="6" id="KW-0256">Endoplasmic reticulum</keyword>
<keyword evidence="5" id="KW-0812">Transmembrane</keyword>
<feature type="modified residue" description="N6-(pyridoxal phosphate)lysine" evidence="16">
    <location>
        <position position="343"/>
    </location>
</feature>
<dbReference type="FunFam" id="3.40.640.10:FF:000020">
    <property type="entry name" value="sphingosine-1-phosphate lyase 1"/>
    <property type="match status" value="1"/>
</dbReference>
<dbReference type="GO" id="GO:0005789">
    <property type="term" value="C:endoplasmic reticulum membrane"/>
    <property type="evidence" value="ECO:0007669"/>
    <property type="project" value="UniProtKB-SubCell"/>
</dbReference>
<evidence type="ECO:0000256" key="3">
    <source>
        <dbReference type="ARBA" id="ARBA00004760"/>
    </source>
</evidence>
<evidence type="ECO:0000256" key="6">
    <source>
        <dbReference type="ARBA" id="ARBA00022824"/>
    </source>
</evidence>
<keyword evidence="10" id="KW-0443">Lipid metabolism</keyword>
<evidence type="ECO:0000256" key="14">
    <source>
        <dbReference type="ARBA" id="ARBA00038965"/>
    </source>
</evidence>
<dbReference type="InterPro" id="IPR015421">
    <property type="entry name" value="PyrdxlP-dep_Trfase_major"/>
</dbReference>
<evidence type="ECO:0000256" key="2">
    <source>
        <dbReference type="ARBA" id="ARBA00004389"/>
    </source>
</evidence>
<dbReference type="OrthoDB" id="10254570at2759"/>
<evidence type="ECO:0000256" key="16">
    <source>
        <dbReference type="PIRSR" id="PIRSR602129-50"/>
    </source>
</evidence>
<comment type="caution">
    <text evidence="18">The sequence shown here is derived from an EMBL/GenBank/DDBJ whole genome shotgun (WGS) entry which is preliminary data.</text>
</comment>
<proteinExistence type="inferred from homology"/>
<dbReference type="PANTHER" id="PTHR42735">
    <property type="match status" value="1"/>
</dbReference>